<accession>A0A1A8BL23</accession>
<dbReference type="InterPro" id="IPR043128">
    <property type="entry name" value="Rev_trsase/Diguanyl_cyclase"/>
</dbReference>
<evidence type="ECO:0000256" key="3">
    <source>
        <dbReference type="SAM" id="MobiDB-lite"/>
    </source>
</evidence>
<protein>
    <recommendedName>
        <fullName evidence="2">ribonuclease H</fullName>
        <ecNumber evidence="2">3.1.26.4</ecNumber>
    </recommendedName>
</protein>
<evidence type="ECO:0000256" key="1">
    <source>
        <dbReference type="ARBA" id="ARBA00010879"/>
    </source>
</evidence>
<dbReference type="EMBL" id="HADZ01003948">
    <property type="protein sequence ID" value="SBP67889.1"/>
    <property type="molecule type" value="Transcribed_RNA"/>
</dbReference>
<evidence type="ECO:0000259" key="4">
    <source>
        <dbReference type="PROSITE" id="PS50878"/>
    </source>
</evidence>
<proteinExistence type="inferred from homology"/>
<gene>
    <name evidence="5" type="primary">Nfu_g_1_022254</name>
</gene>
<comment type="similarity">
    <text evidence="1">Belongs to the beta type-B retroviral polymerase family. HERV class-II K(HML-2) pol subfamily.</text>
</comment>
<reference evidence="5" key="1">
    <citation type="submission" date="2016-05" db="EMBL/GenBank/DDBJ databases">
        <authorList>
            <person name="Lavstsen T."/>
            <person name="Jespersen J.S."/>
        </authorList>
    </citation>
    <scope>NUCLEOTIDE SEQUENCE</scope>
    <source>
        <tissue evidence="5">Brain</tissue>
    </source>
</reference>
<organism evidence="5">
    <name type="scientific">Nothobranchius kadleci</name>
    <name type="common">African annual killifish</name>
    <dbReference type="NCBI Taxonomy" id="1051664"/>
    <lineage>
        <taxon>Eukaryota</taxon>
        <taxon>Metazoa</taxon>
        <taxon>Chordata</taxon>
        <taxon>Craniata</taxon>
        <taxon>Vertebrata</taxon>
        <taxon>Euteleostomi</taxon>
        <taxon>Actinopterygii</taxon>
        <taxon>Neopterygii</taxon>
        <taxon>Teleostei</taxon>
        <taxon>Neoteleostei</taxon>
        <taxon>Acanthomorphata</taxon>
        <taxon>Ovalentaria</taxon>
        <taxon>Atherinomorphae</taxon>
        <taxon>Cyprinodontiformes</taxon>
        <taxon>Nothobranchiidae</taxon>
        <taxon>Nothobranchius</taxon>
    </lineage>
</organism>
<dbReference type="SUPFAM" id="SSF56672">
    <property type="entry name" value="DNA/RNA polymerases"/>
    <property type="match status" value="1"/>
</dbReference>
<sequence length="1283" mass="140859">NMEAAPPTRGVDGAGARLCTCGNKISSKDPHKVCSSCLGLEHAQLALEVPGSCESCACFTLKSLRRRLARQASLSGKDPCLPAPGPPPGDASEHVLPEPEPCAELSWGSQLELAGPSHPVEDVLELDYGDDEDTSELLISEEDEDDDVFLPVAQASMPSFPSSPRDGAASPAAHLDMQSVCRRAATRLNIPWPTVVTEAVRSRYEGKKLPQATRAAKPLLPAFPELLQEVRSSWDKHPFSSRSPVQGASSLDFEGMEKAGMLRMPPMEPLVAAHLHPRLSATSSRPPALPAKADRFQSALNERAYKAAAISVRALNVSSMLSAYQAELCEDMNTKPDPEVWEEITVLTDICLRVQRCAVHATAKAMGMMVLQERARWLNLTNLSDREKEDILDMPIVPEGIFGSALASMQQRCEAKKKEDEALHLCLPRKPSPALPARPNLPQAIPRAQPQFRIPKRPKPQAVQPAPSGSEPRPVWPQGSGNQAAPPPGQSTRHGGQQVRRKKWAACRSSSLPTLQLAVPRSPAPPVRCCHGAFSPPHGTPPAESPSGPGWGQDVQPAVPAQNTRHKHSHCFSQTCHAQGALKGSLSHPDKMSRAQQKSIKMLPMSGPRRGRPLADFLASHGSSPYTWAVKAQSPRACAVVATSTAAPQPLGGAGAPCVTAVSPLSTHMEEWTAVSASHWVIRTISRGYRLQFASVPPRFSGVVFSHAQGSSAHILQGEISSLLEKGAICIVPPDRSQSGFYSRYFLVPKRGGTGIRPILDLRALNRCLRKYRFKMLTLSSLLRLIHQNDWFTSIDLRDAYFHIPVYPPHRKFLRFAFQGVCYEYTVLPFGLSLSPRVFVRCTEAAIAPLRGRGIRLATYLDDWLLLARSREEAASNTLVVIHHLCGLGFRINWQKSALLPSQKITFLGLNLDSGAFTARLSAPRVNALSFCLARFRLHSSVRFALCLRLLGLMASAISVVPLGRLHMRDFQRWVASLGLSPVRHRARRVTVSAACVAALRCWRHPSLLAQGVPLGLVLVRKVVTTDASLSGWGGLLEGRSVRGVWSRELWGTHINYLELLAVFLALRRFLPFLSGHHVLVRTDNTTTVAYINRQGGLRSMRLHTLARRLILWCSRHLLSIRATHVPGVLNRGADLLSRGTPLYGDWSLHPAVLEQIWIRFGTAVVDLFASKENAHCPLRDRDAPLGVDALAHDWPRGLLYAFPPVALIPPTLLRVRTQLHTLILVAPYWPAMHWVADIFQLLEGQPWKLPLRRDLVSQAGGSIFHPHPERLALWAWPLRGAG</sequence>
<feature type="region of interest" description="Disordered" evidence="3">
    <location>
        <begin position="532"/>
        <end position="565"/>
    </location>
</feature>
<dbReference type="PANTHER" id="PTHR33050:SF7">
    <property type="entry name" value="RIBONUCLEASE H"/>
    <property type="match status" value="1"/>
</dbReference>
<evidence type="ECO:0000256" key="2">
    <source>
        <dbReference type="ARBA" id="ARBA00012180"/>
    </source>
</evidence>
<dbReference type="CDD" id="cd09275">
    <property type="entry name" value="RNase_HI_RT_DIRS1"/>
    <property type="match status" value="1"/>
</dbReference>
<reference evidence="5" key="2">
    <citation type="submission" date="2016-06" db="EMBL/GenBank/DDBJ databases">
        <title>The genome of a short-lived fish provides insights into sex chromosome evolution and the genetic control of aging.</title>
        <authorList>
            <person name="Reichwald K."/>
            <person name="Felder M."/>
            <person name="Petzold A."/>
            <person name="Koch P."/>
            <person name="Groth M."/>
            <person name="Platzer M."/>
        </authorList>
    </citation>
    <scope>NUCLEOTIDE SEQUENCE</scope>
    <source>
        <tissue evidence="5">Brain</tissue>
    </source>
</reference>
<feature type="domain" description="Reverse transcriptase" evidence="4">
    <location>
        <begin position="729"/>
        <end position="912"/>
    </location>
</feature>
<dbReference type="GO" id="GO:0004523">
    <property type="term" value="F:RNA-DNA hybrid ribonuclease activity"/>
    <property type="evidence" value="ECO:0007669"/>
    <property type="project" value="UniProtKB-EC"/>
</dbReference>
<dbReference type="Gene3D" id="3.30.70.270">
    <property type="match status" value="1"/>
</dbReference>
<dbReference type="Gene3D" id="1.10.287.3160">
    <property type="match status" value="1"/>
</dbReference>
<dbReference type="CDD" id="cd03714">
    <property type="entry name" value="RT_DIRS1"/>
    <property type="match status" value="1"/>
</dbReference>
<feature type="region of interest" description="Disordered" evidence="3">
    <location>
        <begin position="449"/>
        <end position="505"/>
    </location>
</feature>
<dbReference type="InterPro" id="IPR000477">
    <property type="entry name" value="RT_dom"/>
</dbReference>
<dbReference type="InterPro" id="IPR052055">
    <property type="entry name" value="Hepadnavirus_pol/RT"/>
</dbReference>
<dbReference type="InterPro" id="IPR043502">
    <property type="entry name" value="DNA/RNA_pol_sf"/>
</dbReference>
<dbReference type="PROSITE" id="PS50878">
    <property type="entry name" value="RT_POL"/>
    <property type="match status" value="1"/>
</dbReference>
<dbReference type="EC" id="3.1.26.4" evidence="2"/>
<feature type="non-terminal residue" evidence="5">
    <location>
        <position position="1"/>
    </location>
</feature>
<evidence type="ECO:0000313" key="5">
    <source>
        <dbReference type="EMBL" id="SBP67889.1"/>
    </source>
</evidence>
<feature type="region of interest" description="Disordered" evidence="3">
    <location>
        <begin position="75"/>
        <end position="97"/>
    </location>
</feature>
<dbReference type="PANTHER" id="PTHR33050">
    <property type="entry name" value="REVERSE TRANSCRIPTASE DOMAIN-CONTAINING PROTEIN"/>
    <property type="match status" value="1"/>
</dbReference>
<dbReference type="Gene3D" id="3.10.10.10">
    <property type="entry name" value="HIV Type 1 Reverse Transcriptase, subunit A, domain 1"/>
    <property type="match status" value="1"/>
</dbReference>
<dbReference type="Pfam" id="PF00078">
    <property type="entry name" value="RVT_1"/>
    <property type="match status" value="1"/>
</dbReference>
<name>A0A1A8BL23_NOTKA</name>